<accession>A0A7S1XNJ1</accession>
<keyword evidence="1" id="KW-0812">Transmembrane</keyword>
<feature type="transmembrane region" description="Helical" evidence="1">
    <location>
        <begin position="85"/>
        <end position="112"/>
    </location>
</feature>
<keyword evidence="1" id="KW-0472">Membrane</keyword>
<keyword evidence="1" id="KW-1133">Transmembrane helix</keyword>
<evidence type="ECO:0000256" key="1">
    <source>
        <dbReference type="SAM" id="Phobius"/>
    </source>
</evidence>
<dbReference type="AlphaFoldDB" id="A0A7S1XNJ1"/>
<feature type="transmembrane region" description="Helical" evidence="1">
    <location>
        <begin position="55"/>
        <end position="78"/>
    </location>
</feature>
<proteinExistence type="predicted"/>
<feature type="transmembrane region" description="Helical" evidence="1">
    <location>
        <begin position="176"/>
        <end position="198"/>
    </location>
</feature>
<name>A0A7S1XNJ1_9STRA</name>
<evidence type="ECO:0008006" key="3">
    <source>
        <dbReference type="Google" id="ProtNLM"/>
    </source>
</evidence>
<evidence type="ECO:0000313" key="2">
    <source>
        <dbReference type="EMBL" id="CAD9248828.1"/>
    </source>
</evidence>
<protein>
    <recommendedName>
        <fullName evidence="3">Tetraspanin</fullName>
    </recommendedName>
</protein>
<organism evidence="2">
    <name type="scientific">Phaeomonas parva</name>
    <dbReference type="NCBI Taxonomy" id="124430"/>
    <lineage>
        <taxon>Eukaryota</taxon>
        <taxon>Sar</taxon>
        <taxon>Stramenopiles</taxon>
        <taxon>Ochrophyta</taxon>
        <taxon>Pinguiophyceae</taxon>
        <taxon>Pinguiochrysidales</taxon>
        <taxon>Pinguiochrysidaceae</taxon>
        <taxon>Phaeomonas</taxon>
    </lineage>
</organism>
<sequence>MSVCDSLVVKIVTGKTILNKLQHIINTLLLMPISFCALIGVYVHLQHTRLRSDEYWLGMMFVAIAGVTFIFAIVGAFGGRKKDRLLLMVHMIGTGFCVVGLTACCFISYYAVGKVEQDYPVSSEEEVQDVACDSGQSTCCCCDEVVNSTTGYYSDDRCKEWSRADLVTLIQFDLKLAALISLLSIVFAVASIIVSATLHRQLRDHKSAYI</sequence>
<feature type="transmembrane region" description="Helical" evidence="1">
    <location>
        <begin position="24"/>
        <end position="43"/>
    </location>
</feature>
<gene>
    <name evidence="2" type="ORF">PPAR1163_LOCUS7188</name>
</gene>
<reference evidence="2" key="1">
    <citation type="submission" date="2021-01" db="EMBL/GenBank/DDBJ databases">
        <authorList>
            <person name="Corre E."/>
            <person name="Pelletier E."/>
            <person name="Niang G."/>
            <person name="Scheremetjew M."/>
            <person name="Finn R."/>
            <person name="Kale V."/>
            <person name="Holt S."/>
            <person name="Cochrane G."/>
            <person name="Meng A."/>
            <person name="Brown T."/>
            <person name="Cohen L."/>
        </authorList>
    </citation>
    <scope>NUCLEOTIDE SEQUENCE</scope>
    <source>
        <strain evidence="2">CCMP2877</strain>
    </source>
</reference>
<dbReference type="EMBL" id="HBGJ01011460">
    <property type="protein sequence ID" value="CAD9248828.1"/>
    <property type="molecule type" value="Transcribed_RNA"/>
</dbReference>